<dbReference type="EMBL" id="JAKLJA010000004">
    <property type="protein sequence ID" value="MCG5073378.1"/>
    <property type="molecule type" value="Genomic_DNA"/>
</dbReference>
<dbReference type="FunFam" id="3.40.640.10:FF:000023">
    <property type="entry name" value="Transcriptional regulator, GntR family"/>
    <property type="match status" value="1"/>
</dbReference>
<name>A0A9X1RL05_9BURK</name>
<dbReference type="InterPro" id="IPR015422">
    <property type="entry name" value="PyrdxlP-dep_Trfase_small"/>
</dbReference>
<dbReference type="PANTHER" id="PTHR46577">
    <property type="entry name" value="HTH-TYPE TRANSCRIPTIONAL REGULATORY PROTEIN GABR"/>
    <property type="match status" value="1"/>
</dbReference>
<evidence type="ECO:0000256" key="5">
    <source>
        <dbReference type="ARBA" id="ARBA00023015"/>
    </source>
</evidence>
<keyword evidence="5" id="KW-0805">Transcription regulation</keyword>
<dbReference type="InterPro" id="IPR000524">
    <property type="entry name" value="Tscrpt_reg_HTH_GntR"/>
</dbReference>
<dbReference type="GO" id="GO:0003677">
    <property type="term" value="F:DNA binding"/>
    <property type="evidence" value="ECO:0007669"/>
    <property type="project" value="UniProtKB-KW"/>
</dbReference>
<dbReference type="SMART" id="SM00345">
    <property type="entry name" value="HTH_GNTR"/>
    <property type="match status" value="1"/>
</dbReference>
<dbReference type="InterPro" id="IPR036390">
    <property type="entry name" value="WH_DNA-bd_sf"/>
</dbReference>
<evidence type="ECO:0000256" key="7">
    <source>
        <dbReference type="ARBA" id="ARBA00023163"/>
    </source>
</evidence>
<evidence type="ECO:0000256" key="2">
    <source>
        <dbReference type="ARBA" id="ARBA00022576"/>
    </source>
</evidence>
<evidence type="ECO:0000256" key="3">
    <source>
        <dbReference type="ARBA" id="ARBA00022679"/>
    </source>
</evidence>
<evidence type="ECO:0000259" key="8">
    <source>
        <dbReference type="PROSITE" id="PS50949"/>
    </source>
</evidence>
<dbReference type="PANTHER" id="PTHR46577:SF2">
    <property type="entry name" value="TRANSCRIPTIONAL REGULATORY PROTEIN"/>
    <property type="match status" value="1"/>
</dbReference>
<reference evidence="9" key="1">
    <citation type="submission" date="2022-01" db="EMBL/GenBank/DDBJ databases">
        <title>Genome sequence and assembly of Parabukholderia sp. RG36.</title>
        <authorList>
            <person name="Chhetri G."/>
        </authorList>
    </citation>
    <scope>NUCLEOTIDE SEQUENCE</scope>
    <source>
        <strain evidence="9">RG36</strain>
    </source>
</reference>
<dbReference type="CDD" id="cd00609">
    <property type="entry name" value="AAT_like"/>
    <property type="match status" value="1"/>
</dbReference>
<dbReference type="CDD" id="cd07377">
    <property type="entry name" value="WHTH_GntR"/>
    <property type="match status" value="1"/>
</dbReference>
<evidence type="ECO:0000313" key="10">
    <source>
        <dbReference type="Proteomes" id="UP001139308"/>
    </source>
</evidence>
<evidence type="ECO:0000313" key="9">
    <source>
        <dbReference type="EMBL" id="MCG5073378.1"/>
    </source>
</evidence>
<dbReference type="GO" id="GO:0008483">
    <property type="term" value="F:transaminase activity"/>
    <property type="evidence" value="ECO:0007669"/>
    <property type="project" value="UniProtKB-KW"/>
</dbReference>
<dbReference type="AlphaFoldDB" id="A0A9X1RL05"/>
<feature type="domain" description="HTH gntR-type" evidence="8">
    <location>
        <begin position="1"/>
        <end position="69"/>
    </location>
</feature>
<dbReference type="Gene3D" id="3.90.1150.10">
    <property type="entry name" value="Aspartate Aminotransferase, domain 1"/>
    <property type="match status" value="1"/>
</dbReference>
<sequence>MTRYEQLAQSMAVEIRSGNLAPGARMPSLRQIIAQHGVSQSTVSRAYYLLEQWGLVLAEERSGYYVAPPANAPEAAARASAGESATVDISELVFSVLDAAKQPGIVPLGSAFPSPLLFPLSRLAKSLGQAARNVSPWSTVVDLPPGNENLRRQIALRYLRVGISQPADDIVVTNGALEALNLCLMAVTQPGDIVAVESPGFYVALQAIERLGLRAVEIPVDPTAGLDLDALAQALEKHPIRACWFMTNFQNPTGVTLSAEKKQALVELLARHEVPLIEDDVYGELHYAPNYPPPAMAFDRRGLVMHCGSFSKTLAPGYRVGWASAGRFAERVQRLKLMTTLSASIPVQAGIADYLEHGGYERHLKKIRLALQAQRDAMAGAIRRWLPEGTQQTQPEGGYFLWLRFREPIDAMALHRLAIERGISVAPGPLFSVSHGFENCIRLNYGHPWSPRIEEAIRTLGALLVRPEVRAHD</sequence>
<evidence type="ECO:0000256" key="1">
    <source>
        <dbReference type="ARBA" id="ARBA00005384"/>
    </source>
</evidence>
<dbReference type="InterPro" id="IPR051446">
    <property type="entry name" value="HTH_trans_reg/aminotransferase"/>
</dbReference>
<proteinExistence type="inferred from homology"/>
<dbReference type="Gene3D" id="3.40.640.10">
    <property type="entry name" value="Type I PLP-dependent aspartate aminotransferase-like (Major domain)"/>
    <property type="match status" value="1"/>
</dbReference>
<dbReference type="InterPro" id="IPR036388">
    <property type="entry name" value="WH-like_DNA-bd_sf"/>
</dbReference>
<comment type="similarity">
    <text evidence="1">In the C-terminal section; belongs to the class-I pyridoxal-phosphate-dependent aminotransferase family.</text>
</comment>
<protein>
    <submittedName>
        <fullName evidence="9">PLP-dependent aminotransferase family protein</fullName>
    </submittedName>
</protein>
<dbReference type="Pfam" id="PF00392">
    <property type="entry name" value="GntR"/>
    <property type="match status" value="1"/>
</dbReference>
<accession>A0A9X1RL05</accession>
<dbReference type="GO" id="GO:0030170">
    <property type="term" value="F:pyridoxal phosphate binding"/>
    <property type="evidence" value="ECO:0007669"/>
    <property type="project" value="InterPro"/>
</dbReference>
<dbReference type="GO" id="GO:0003700">
    <property type="term" value="F:DNA-binding transcription factor activity"/>
    <property type="evidence" value="ECO:0007669"/>
    <property type="project" value="InterPro"/>
</dbReference>
<dbReference type="PROSITE" id="PS50949">
    <property type="entry name" value="HTH_GNTR"/>
    <property type="match status" value="1"/>
</dbReference>
<evidence type="ECO:0000256" key="6">
    <source>
        <dbReference type="ARBA" id="ARBA00023125"/>
    </source>
</evidence>
<keyword evidence="3" id="KW-0808">Transferase</keyword>
<keyword evidence="4" id="KW-0663">Pyridoxal phosphate</keyword>
<dbReference type="RefSeq" id="WP_238463111.1">
    <property type="nucleotide sequence ID" value="NZ_JAKLJA010000004.1"/>
</dbReference>
<keyword evidence="2 9" id="KW-0032">Aminotransferase</keyword>
<dbReference type="SUPFAM" id="SSF46785">
    <property type="entry name" value="Winged helix' DNA-binding domain"/>
    <property type="match status" value="1"/>
</dbReference>
<evidence type="ECO:0000256" key="4">
    <source>
        <dbReference type="ARBA" id="ARBA00022898"/>
    </source>
</evidence>
<keyword evidence="6" id="KW-0238">DNA-binding</keyword>
<dbReference type="InterPro" id="IPR015424">
    <property type="entry name" value="PyrdxlP-dep_Trfase"/>
</dbReference>
<dbReference type="InterPro" id="IPR015421">
    <property type="entry name" value="PyrdxlP-dep_Trfase_major"/>
</dbReference>
<dbReference type="SUPFAM" id="SSF53383">
    <property type="entry name" value="PLP-dependent transferases"/>
    <property type="match status" value="1"/>
</dbReference>
<keyword evidence="7" id="KW-0804">Transcription</keyword>
<dbReference type="InterPro" id="IPR004839">
    <property type="entry name" value="Aminotransferase_I/II_large"/>
</dbReference>
<comment type="caution">
    <text evidence="9">The sequence shown here is derived from an EMBL/GenBank/DDBJ whole genome shotgun (WGS) entry which is preliminary data.</text>
</comment>
<organism evidence="9 10">
    <name type="scientific">Paraburkholderia tagetis</name>
    <dbReference type="NCBI Taxonomy" id="2913261"/>
    <lineage>
        <taxon>Bacteria</taxon>
        <taxon>Pseudomonadati</taxon>
        <taxon>Pseudomonadota</taxon>
        <taxon>Betaproteobacteria</taxon>
        <taxon>Burkholderiales</taxon>
        <taxon>Burkholderiaceae</taxon>
        <taxon>Paraburkholderia</taxon>
    </lineage>
</organism>
<dbReference type="Proteomes" id="UP001139308">
    <property type="component" value="Unassembled WGS sequence"/>
</dbReference>
<dbReference type="Pfam" id="PF00155">
    <property type="entry name" value="Aminotran_1_2"/>
    <property type="match status" value="1"/>
</dbReference>
<gene>
    <name evidence="9" type="ORF">L5014_08365</name>
</gene>
<keyword evidence="10" id="KW-1185">Reference proteome</keyword>
<dbReference type="Gene3D" id="1.10.10.10">
    <property type="entry name" value="Winged helix-like DNA-binding domain superfamily/Winged helix DNA-binding domain"/>
    <property type="match status" value="1"/>
</dbReference>